<dbReference type="InterPro" id="IPR043143">
    <property type="entry name" value="Mal/L-sulf/L-lact_DH-like_NADP"/>
</dbReference>
<dbReference type="Proteomes" id="UP000601435">
    <property type="component" value="Unassembled WGS sequence"/>
</dbReference>
<reference evidence="3" key="1">
    <citation type="submission" date="2021-02" db="EMBL/GenBank/DDBJ databases">
        <authorList>
            <person name="Dougan E. K."/>
            <person name="Rhodes N."/>
            <person name="Thang M."/>
            <person name="Chan C."/>
        </authorList>
    </citation>
    <scope>NUCLEOTIDE SEQUENCE</scope>
</reference>
<evidence type="ECO:0000256" key="1">
    <source>
        <dbReference type="ARBA" id="ARBA00006056"/>
    </source>
</evidence>
<comment type="similarity">
    <text evidence="1">Belongs to the LDH2/MDH2 oxidoreductase family.</text>
</comment>
<evidence type="ECO:0000256" key="2">
    <source>
        <dbReference type="ARBA" id="ARBA00023002"/>
    </source>
</evidence>
<dbReference type="EMBL" id="CAJNJA010058165">
    <property type="protein sequence ID" value="CAE7864676.1"/>
    <property type="molecule type" value="Genomic_DNA"/>
</dbReference>
<keyword evidence="2" id="KW-0560">Oxidoreductase</keyword>
<dbReference type="InterPro" id="IPR043144">
    <property type="entry name" value="Mal/L-sulf/L-lact_DH-like_ah"/>
</dbReference>
<dbReference type="PANTHER" id="PTHR11091">
    <property type="entry name" value="OXIDOREDUCTASE-RELATED"/>
    <property type="match status" value="1"/>
</dbReference>
<dbReference type="AlphaFoldDB" id="A0A813ACT8"/>
<dbReference type="PANTHER" id="PTHR11091:SF0">
    <property type="entry name" value="MALATE DEHYDROGENASE"/>
    <property type="match status" value="1"/>
</dbReference>
<dbReference type="InterPro" id="IPR003767">
    <property type="entry name" value="Malate/L-lactate_DH-like"/>
</dbReference>
<evidence type="ECO:0000313" key="3">
    <source>
        <dbReference type="EMBL" id="CAE7864676.1"/>
    </source>
</evidence>
<dbReference type="InterPro" id="IPR036111">
    <property type="entry name" value="Mal/L-sulfo/L-lacto_DH-like_sf"/>
</dbReference>
<organism evidence="3 4">
    <name type="scientific">Symbiodinium necroappetens</name>
    <dbReference type="NCBI Taxonomy" id="1628268"/>
    <lineage>
        <taxon>Eukaryota</taxon>
        <taxon>Sar</taxon>
        <taxon>Alveolata</taxon>
        <taxon>Dinophyceae</taxon>
        <taxon>Suessiales</taxon>
        <taxon>Symbiodiniaceae</taxon>
        <taxon>Symbiodinium</taxon>
    </lineage>
</organism>
<dbReference type="OrthoDB" id="442753at2759"/>
<proteinExistence type="inferred from homology"/>
<dbReference type="SUPFAM" id="SSF89733">
    <property type="entry name" value="L-sulfolactate dehydrogenase-like"/>
    <property type="match status" value="1"/>
</dbReference>
<sequence>MAVSHIAFPDLVALLEAIFVRFGTSRQVAAILADNCARCERDGAKSHGVFRMKGYTDSLATGWVDGRAEPVLEEAAAGFLRVDAQNGFAQPALALGRDVLIEKTRANGIALLAIRNSHHLSALWPDLEPFAEQGFIALSTVNSFACTVPHGGQSAVFGTNPIAFAAPTRSGEPVVFDMATSSMANGDVQIAAREGNQLPAGAGVDSNGNPTTDPSAVLNGGALLPFGGHKGSSISMMIELLSAALTGGNYSFEFDWSGHPGAATPLTGQLIILIDAARAGGAPFGVRAETLIDEMASAGVKRFPGQHRFAARKRSDAEGIALGVDDLNWLEALAAD</sequence>
<protein>
    <submittedName>
        <fullName evidence="3">DpkA protein</fullName>
    </submittedName>
</protein>
<dbReference type="Gene3D" id="1.10.1530.10">
    <property type="match status" value="1"/>
</dbReference>
<comment type="caution">
    <text evidence="3">The sequence shown here is derived from an EMBL/GenBank/DDBJ whole genome shotgun (WGS) entry which is preliminary data.</text>
</comment>
<dbReference type="Pfam" id="PF02615">
    <property type="entry name" value="Ldh_2"/>
    <property type="match status" value="1"/>
</dbReference>
<dbReference type="FunFam" id="3.30.1370.60:FF:000002">
    <property type="entry name" value="Malate/L-lactate family dehydrogenase"/>
    <property type="match status" value="1"/>
</dbReference>
<dbReference type="Gene3D" id="3.30.1370.60">
    <property type="entry name" value="Hypothetical oxidoreductase yiak, domain 2"/>
    <property type="match status" value="1"/>
</dbReference>
<name>A0A813ACT8_9DINO</name>
<evidence type="ECO:0000313" key="4">
    <source>
        <dbReference type="Proteomes" id="UP000601435"/>
    </source>
</evidence>
<gene>
    <name evidence="3" type="primary">dpkA</name>
    <name evidence="3" type="ORF">SNEC2469_LOCUS27542</name>
</gene>
<keyword evidence="4" id="KW-1185">Reference proteome</keyword>
<accession>A0A813ACT8</accession>
<dbReference type="GO" id="GO:0016491">
    <property type="term" value="F:oxidoreductase activity"/>
    <property type="evidence" value="ECO:0007669"/>
    <property type="project" value="UniProtKB-KW"/>
</dbReference>